<keyword evidence="6 7" id="KW-0472">Membrane</keyword>
<gene>
    <name evidence="8" type="ORF">SAMN05421545_3475</name>
</gene>
<evidence type="ECO:0000256" key="2">
    <source>
        <dbReference type="ARBA" id="ARBA00006679"/>
    </source>
</evidence>
<evidence type="ECO:0000256" key="1">
    <source>
        <dbReference type="ARBA" id="ARBA00004651"/>
    </source>
</evidence>
<keyword evidence="4 7" id="KW-0812">Transmembrane</keyword>
<dbReference type="PANTHER" id="PTHR33452:SF1">
    <property type="entry name" value="INNER MEMBRANE PROTEIN YPHA-RELATED"/>
    <property type="match status" value="1"/>
</dbReference>
<dbReference type="AlphaFoldDB" id="A0A1N7APD5"/>
<sequence>MNLTQDMHRIEHWADAHHPVWVDFVRMALGIFLFVKGVMFIQDTAALQSIMRNSQFQWVSFGMAHYVAFAHLVGGLLIAMGLITRIAILFQIPILLGAVFFINPQRGFYSENTELWSSLIVLILLIVFLVLGSGRLSVDNLIRRPERDVLY</sequence>
<feature type="transmembrane region" description="Helical" evidence="7">
    <location>
        <begin position="115"/>
        <end position="138"/>
    </location>
</feature>
<evidence type="ECO:0000256" key="7">
    <source>
        <dbReference type="SAM" id="Phobius"/>
    </source>
</evidence>
<keyword evidence="3" id="KW-1003">Cell membrane</keyword>
<keyword evidence="9" id="KW-1185">Reference proteome</keyword>
<dbReference type="InterPro" id="IPR032808">
    <property type="entry name" value="DoxX"/>
</dbReference>
<reference evidence="9" key="1">
    <citation type="submission" date="2017-01" db="EMBL/GenBank/DDBJ databases">
        <authorList>
            <person name="Varghese N."/>
            <person name="Submissions S."/>
        </authorList>
    </citation>
    <scope>NUCLEOTIDE SEQUENCE [LARGE SCALE GENOMIC DNA]</scope>
    <source>
        <strain evidence="9">DM9</strain>
    </source>
</reference>
<evidence type="ECO:0000256" key="6">
    <source>
        <dbReference type="ARBA" id="ARBA00023136"/>
    </source>
</evidence>
<dbReference type="EMBL" id="FTNM01000006">
    <property type="protein sequence ID" value="SIR40932.1"/>
    <property type="molecule type" value="Genomic_DNA"/>
</dbReference>
<comment type="similarity">
    <text evidence="2">Belongs to the DoxX family.</text>
</comment>
<evidence type="ECO:0000256" key="4">
    <source>
        <dbReference type="ARBA" id="ARBA00022692"/>
    </source>
</evidence>
<dbReference type="Pfam" id="PF07681">
    <property type="entry name" value="DoxX"/>
    <property type="match status" value="1"/>
</dbReference>
<accession>A0A1N7APD5</accession>
<evidence type="ECO:0000313" key="9">
    <source>
        <dbReference type="Proteomes" id="UP000185924"/>
    </source>
</evidence>
<evidence type="ECO:0000256" key="5">
    <source>
        <dbReference type="ARBA" id="ARBA00022989"/>
    </source>
</evidence>
<dbReference type="PANTHER" id="PTHR33452">
    <property type="entry name" value="OXIDOREDUCTASE CATD-RELATED"/>
    <property type="match status" value="1"/>
</dbReference>
<dbReference type="STRING" id="1077936.SAMN05421545_3475"/>
<evidence type="ECO:0000256" key="3">
    <source>
        <dbReference type="ARBA" id="ARBA00022475"/>
    </source>
</evidence>
<organism evidence="8 9">
    <name type="scientific">Pontibacter lucknowensis</name>
    <dbReference type="NCBI Taxonomy" id="1077936"/>
    <lineage>
        <taxon>Bacteria</taxon>
        <taxon>Pseudomonadati</taxon>
        <taxon>Bacteroidota</taxon>
        <taxon>Cytophagia</taxon>
        <taxon>Cytophagales</taxon>
        <taxon>Hymenobacteraceae</taxon>
        <taxon>Pontibacter</taxon>
    </lineage>
</organism>
<evidence type="ECO:0000313" key="8">
    <source>
        <dbReference type="EMBL" id="SIR40932.1"/>
    </source>
</evidence>
<proteinExistence type="inferred from homology"/>
<feature type="transmembrane region" description="Helical" evidence="7">
    <location>
        <begin position="20"/>
        <end position="41"/>
    </location>
</feature>
<dbReference type="OrthoDB" id="680764at2"/>
<name>A0A1N7APD5_9BACT</name>
<comment type="subcellular location">
    <subcellularLocation>
        <location evidence="1">Cell membrane</location>
        <topology evidence="1">Multi-pass membrane protein</topology>
    </subcellularLocation>
</comment>
<dbReference type="InterPro" id="IPR051907">
    <property type="entry name" value="DoxX-like_oxidoreductase"/>
</dbReference>
<keyword evidence="5 7" id="KW-1133">Transmembrane helix</keyword>
<dbReference type="RefSeq" id="WP_076423021.1">
    <property type="nucleotide sequence ID" value="NZ_FTNM01000006.1"/>
</dbReference>
<dbReference type="Proteomes" id="UP000185924">
    <property type="component" value="Unassembled WGS sequence"/>
</dbReference>
<feature type="transmembrane region" description="Helical" evidence="7">
    <location>
        <begin position="61"/>
        <end position="79"/>
    </location>
</feature>
<dbReference type="GO" id="GO:0005886">
    <property type="term" value="C:plasma membrane"/>
    <property type="evidence" value="ECO:0007669"/>
    <property type="project" value="UniProtKB-SubCell"/>
</dbReference>
<protein>
    <submittedName>
        <fullName evidence="8">Uncharacterized membrane protein YphA, DoxX/SURF4 family</fullName>
    </submittedName>
</protein>
<feature type="transmembrane region" description="Helical" evidence="7">
    <location>
        <begin position="86"/>
        <end position="103"/>
    </location>
</feature>